<keyword evidence="2" id="KW-1185">Reference proteome</keyword>
<proteinExistence type="predicted"/>
<sequence>VCELALRKRDCVVNNQCCRLALPNSGNREFWSDTVSDWIDYKLQRNGTCDFSHLMTCVEEPIPSCSHSSSVMCPG</sequence>
<name>A0A812Y133_SYMPI</name>
<evidence type="ECO:0000313" key="2">
    <source>
        <dbReference type="Proteomes" id="UP000649617"/>
    </source>
</evidence>
<protein>
    <submittedName>
        <fullName evidence="1">Uncharacterized protein</fullName>
    </submittedName>
</protein>
<comment type="caution">
    <text evidence="1">The sequence shown here is derived from an EMBL/GenBank/DDBJ whole genome shotgun (WGS) entry which is preliminary data.</text>
</comment>
<accession>A0A812Y133</accession>
<dbReference type="Proteomes" id="UP000649617">
    <property type="component" value="Unassembled WGS sequence"/>
</dbReference>
<evidence type="ECO:0000313" key="1">
    <source>
        <dbReference type="EMBL" id="CAE7754843.1"/>
    </source>
</evidence>
<gene>
    <name evidence="1" type="ORF">SPIL2461_LOCUS21914</name>
</gene>
<reference evidence="1" key="1">
    <citation type="submission" date="2021-02" db="EMBL/GenBank/DDBJ databases">
        <authorList>
            <person name="Dougan E. K."/>
            <person name="Rhodes N."/>
            <person name="Thang M."/>
            <person name="Chan C."/>
        </authorList>
    </citation>
    <scope>NUCLEOTIDE SEQUENCE</scope>
</reference>
<organism evidence="1 2">
    <name type="scientific">Symbiodinium pilosum</name>
    <name type="common">Dinoflagellate</name>
    <dbReference type="NCBI Taxonomy" id="2952"/>
    <lineage>
        <taxon>Eukaryota</taxon>
        <taxon>Sar</taxon>
        <taxon>Alveolata</taxon>
        <taxon>Dinophyceae</taxon>
        <taxon>Suessiales</taxon>
        <taxon>Symbiodiniaceae</taxon>
        <taxon>Symbiodinium</taxon>
    </lineage>
</organism>
<feature type="non-terminal residue" evidence="1">
    <location>
        <position position="1"/>
    </location>
</feature>
<dbReference type="AlphaFoldDB" id="A0A812Y133"/>
<dbReference type="EMBL" id="CAJNIZ010046708">
    <property type="protein sequence ID" value="CAE7754843.1"/>
    <property type="molecule type" value="Genomic_DNA"/>
</dbReference>